<dbReference type="AlphaFoldDB" id="A0A4P9WKD4"/>
<dbReference type="OrthoDB" id="10257471at2759"/>
<evidence type="ECO:0000313" key="1">
    <source>
        <dbReference type="EMBL" id="RKO93274.1"/>
    </source>
</evidence>
<dbReference type="InterPro" id="IPR032675">
    <property type="entry name" value="LRR_dom_sf"/>
</dbReference>
<dbReference type="SUPFAM" id="SSF52047">
    <property type="entry name" value="RNI-like"/>
    <property type="match status" value="1"/>
</dbReference>
<dbReference type="Gene3D" id="3.80.10.10">
    <property type="entry name" value="Ribonuclease Inhibitor"/>
    <property type="match status" value="1"/>
</dbReference>
<dbReference type="EMBL" id="KZ994305">
    <property type="protein sequence ID" value="RKO93274.1"/>
    <property type="molecule type" value="Genomic_DNA"/>
</dbReference>
<proteinExistence type="predicted"/>
<organism evidence="1 2">
    <name type="scientific">Blyttiomyces helicus</name>
    <dbReference type="NCBI Taxonomy" id="388810"/>
    <lineage>
        <taxon>Eukaryota</taxon>
        <taxon>Fungi</taxon>
        <taxon>Fungi incertae sedis</taxon>
        <taxon>Chytridiomycota</taxon>
        <taxon>Chytridiomycota incertae sedis</taxon>
        <taxon>Chytridiomycetes</taxon>
        <taxon>Chytridiomycetes incertae sedis</taxon>
        <taxon>Blyttiomyces</taxon>
    </lineage>
</organism>
<keyword evidence="2" id="KW-1185">Reference proteome</keyword>
<name>A0A4P9WKD4_9FUNG</name>
<evidence type="ECO:0008006" key="3">
    <source>
        <dbReference type="Google" id="ProtNLM"/>
    </source>
</evidence>
<reference evidence="2" key="1">
    <citation type="journal article" date="2018" name="Nat. Microbiol.">
        <title>Leveraging single-cell genomics to expand the fungal tree of life.</title>
        <authorList>
            <person name="Ahrendt S.R."/>
            <person name="Quandt C.A."/>
            <person name="Ciobanu D."/>
            <person name="Clum A."/>
            <person name="Salamov A."/>
            <person name="Andreopoulos B."/>
            <person name="Cheng J.F."/>
            <person name="Woyke T."/>
            <person name="Pelin A."/>
            <person name="Henrissat B."/>
            <person name="Reynolds N.K."/>
            <person name="Benny G.L."/>
            <person name="Smith M.E."/>
            <person name="James T.Y."/>
            <person name="Grigoriev I.V."/>
        </authorList>
    </citation>
    <scope>NUCLEOTIDE SEQUENCE [LARGE SCALE GENOMIC DNA]</scope>
</reference>
<gene>
    <name evidence="1" type="ORF">BDK51DRAFT_42481</name>
</gene>
<sequence>MDHDGEASDAPDFWKAHPAGKAILQGARRLRSLDLPTGGDEVYSVVNRATGPDLISWVGYATSVEHVSTNSPNLRVLCSTHDLRSAHIAGIAAGCHHLLSIQLSYEHITDDAVQTLLRHCPSIVELCLFDTEITVATIRALKSHRPLTLLTLGGQEERDVPLFDTEDTEITLGELLSARGSSLMRLRIGEARWRIGPQLATTFPDMVPSLRVFHLYGENDARLLACLAQRLPALRHPSADDSVEWEMLGTSLSPLVELYGTDDFDHLLAMDMCWDELAGTTPP</sequence>
<protein>
    <recommendedName>
        <fullName evidence="3">F-box domain-containing protein</fullName>
    </recommendedName>
</protein>
<dbReference type="Proteomes" id="UP000269721">
    <property type="component" value="Unassembled WGS sequence"/>
</dbReference>
<evidence type="ECO:0000313" key="2">
    <source>
        <dbReference type="Proteomes" id="UP000269721"/>
    </source>
</evidence>
<accession>A0A4P9WKD4</accession>